<feature type="non-terminal residue" evidence="2">
    <location>
        <position position="80"/>
    </location>
</feature>
<sequence>MFAALATWALGAGMRRHFEDRQLTADCCIFGVFAAWLARSQLTELLHQNSHASGAPALSSMAVLALFAGPLAVLGLRLHS</sequence>
<proteinExistence type="predicted"/>
<name>A0A699XEP6_TANCI</name>
<reference evidence="2" key="1">
    <citation type="journal article" date="2019" name="Sci. Rep.">
        <title>Draft genome of Tanacetum cinerariifolium, the natural source of mosquito coil.</title>
        <authorList>
            <person name="Yamashiro T."/>
            <person name="Shiraishi A."/>
            <person name="Satake H."/>
            <person name="Nakayama K."/>
        </authorList>
    </citation>
    <scope>NUCLEOTIDE SEQUENCE</scope>
</reference>
<accession>A0A699XEP6</accession>
<gene>
    <name evidence="2" type="ORF">Tci_930344</name>
</gene>
<dbReference type="AlphaFoldDB" id="A0A699XEP6"/>
<keyword evidence="1" id="KW-0472">Membrane</keyword>
<evidence type="ECO:0000313" key="2">
    <source>
        <dbReference type="EMBL" id="GFD58375.1"/>
    </source>
</evidence>
<keyword evidence="1" id="KW-1133">Transmembrane helix</keyword>
<feature type="transmembrane region" description="Helical" evidence="1">
    <location>
        <begin position="54"/>
        <end position="76"/>
    </location>
</feature>
<comment type="caution">
    <text evidence="2">The sequence shown here is derived from an EMBL/GenBank/DDBJ whole genome shotgun (WGS) entry which is preliminary data.</text>
</comment>
<organism evidence="2">
    <name type="scientific">Tanacetum cinerariifolium</name>
    <name type="common">Dalmatian daisy</name>
    <name type="synonym">Chrysanthemum cinerariifolium</name>
    <dbReference type="NCBI Taxonomy" id="118510"/>
    <lineage>
        <taxon>Eukaryota</taxon>
        <taxon>Viridiplantae</taxon>
        <taxon>Streptophyta</taxon>
        <taxon>Embryophyta</taxon>
        <taxon>Tracheophyta</taxon>
        <taxon>Spermatophyta</taxon>
        <taxon>Magnoliopsida</taxon>
        <taxon>eudicotyledons</taxon>
        <taxon>Gunneridae</taxon>
        <taxon>Pentapetalae</taxon>
        <taxon>asterids</taxon>
        <taxon>campanulids</taxon>
        <taxon>Asterales</taxon>
        <taxon>Asteraceae</taxon>
        <taxon>Asteroideae</taxon>
        <taxon>Anthemideae</taxon>
        <taxon>Anthemidinae</taxon>
        <taxon>Tanacetum</taxon>
    </lineage>
</organism>
<evidence type="ECO:0000256" key="1">
    <source>
        <dbReference type="SAM" id="Phobius"/>
    </source>
</evidence>
<keyword evidence="1" id="KW-0812">Transmembrane</keyword>
<protein>
    <submittedName>
        <fullName evidence="2">Uncharacterized protein</fullName>
    </submittedName>
</protein>
<dbReference type="EMBL" id="BKCJ011852139">
    <property type="protein sequence ID" value="GFD58375.1"/>
    <property type="molecule type" value="Genomic_DNA"/>
</dbReference>